<feature type="compositionally biased region" description="Low complexity" evidence="2">
    <location>
        <begin position="601"/>
        <end position="631"/>
    </location>
</feature>
<protein>
    <recommendedName>
        <fullName evidence="3">Deleted in lung and esophageal cancer protein 1 Ig-like domain-containing protein</fullName>
    </recommendedName>
</protein>
<feature type="region of interest" description="Disordered" evidence="2">
    <location>
        <begin position="17"/>
        <end position="52"/>
    </location>
</feature>
<dbReference type="GO" id="GO:0008285">
    <property type="term" value="P:negative regulation of cell population proliferation"/>
    <property type="evidence" value="ECO:0007669"/>
    <property type="project" value="InterPro"/>
</dbReference>
<dbReference type="OrthoDB" id="2115465at2759"/>
<feature type="compositionally biased region" description="Low complexity" evidence="2">
    <location>
        <begin position="952"/>
        <end position="962"/>
    </location>
</feature>
<gene>
    <name evidence="4" type="ORF">HYH03_006754</name>
</gene>
<dbReference type="Gene3D" id="2.60.40.10">
    <property type="entry name" value="Immunoglobulins"/>
    <property type="match status" value="7"/>
</dbReference>
<name>A0A836BZU9_9CHLO</name>
<evidence type="ECO:0000256" key="2">
    <source>
        <dbReference type="SAM" id="MobiDB-lite"/>
    </source>
</evidence>
<feature type="coiled-coil region" evidence="1">
    <location>
        <begin position="199"/>
        <end position="226"/>
    </location>
</feature>
<organism evidence="4 5">
    <name type="scientific">Edaphochlamys debaryana</name>
    <dbReference type="NCBI Taxonomy" id="47281"/>
    <lineage>
        <taxon>Eukaryota</taxon>
        <taxon>Viridiplantae</taxon>
        <taxon>Chlorophyta</taxon>
        <taxon>core chlorophytes</taxon>
        <taxon>Chlorophyceae</taxon>
        <taxon>CS clade</taxon>
        <taxon>Chlamydomonadales</taxon>
        <taxon>Chlamydomonadales incertae sedis</taxon>
        <taxon>Edaphochlamys</taxon>
    </lineage>
</organism>
<keyword evidence="1" id="KW-0175">Coiled coil</keyword>
<keyword evidence="5" id="KW-1185">Reference proteome</keyword>
<dbReference type="InterPro" id="IPR059041">
    <property type="entry name" value="Ig_DLEC1_1"/>
</dbReference>
<dbReference type="GO" id="GO:0005737">
    <property type="term" value="C:cytoplasm"/>
    <property type="evidence" value="ECO:0007669"/>
    <property type="project" value="TreeGrafter"/>
</dbReference>
<reference evidence="4" key="1">
    <citation type="journal article" date="2020" name="bioRxiv">
        <title>Comparative genomics of Chlamydomonas.</title>
        <authorList>
            <person name="Craig R.J."/>
            <person name="Hasan A.R."/>
            <person name="Ness R.W."/>
            <person name="Keightley P.D."/>
        </authorList>
    </citation>
    <scope>NUCLEOTIDE SEQUENCE</scope>
    <source>
        <strain evidence="4">CCAP 11/70</strain>
    </source>
</reference>
<evidence type="ECO:0000256" key="1">
    <source>
        <dbReference type="SAM" id="Coils"/>
    </source>
</evidence>
<dbReference type="InterPro" id="IPR013783">
    <property type="entry name" value="Ig-like_fold"/>
</dbReference>
<feature type="compositionally biased region" description="Gly residues" evidence="2">
    <location>
        <begin position="1411"/>
        <end position="1428"/>
    </location>
</feature>
<dbReference type="PANTHER" id="PTHR46348">
    <property type="entry name" value="DELETED IN LUNG AND ESOPHAGEAL CANCER PROTEIN 1"/>
    <property type="match status" value="1"/>
</dbReference>
<feature type="coiled-coil region" evidence="1">
    <location>
        <begin position="68"/>
        <end position="96"/>
    </location>
</feature>
<proteinExistence type="predicted"/>
<dbReference type="EMBL" id="JAEHOE010000026">
    <property type="protein sequence ID" value="KAG2495146.1"/>
    <property type="molecule type" value="Genomic_DNA"/>
</dbReference>
<evidence type="ECO:0000313" key="4">
    <source>
        <dbReference type="EMBL" id="KAG2495146.1"/>
    </source>
</evidence>
<dbReference type="Pfam" id="PF23277">
    <property type="entry name" value="Ig_Dlec1_1"/>
    <property type="match status" value="1"/>
</dbReference>
<dbReference type="InterPro" id="IPR033304">
    <property type="entry name" value="DLEC1"/>
</dbReference>
<evidence type="ECO:0000259" key="3">
    <source>
        <dbReference type="Pfam" id="PF23277"/>
    </source>
</evidence>
<dbReference type="GO" id="GO:0005929">
    <property type="term" value="C:cilium"/>
    <property type="evidence" value="ECO:0007669"/>
    <property type="project" value="TreeGrafter"/>
</dbReference>
<evidence type="ECO:0000313" key="5">
    <source>
        <dbReference type="Proteomes" id="UP000612055"/>
    </source>
</evidence>
<feature type="domain" description="Deleted in lung and esophageal cancer protein 1 Ig-like" evidence="3">
    <location>
        <begin position="292"/>
        <end position="377"/>
    </location>
</feature>
<feature type="compositionally biased region" description="Polar residues" evidence="2">
    <location>
        <begin position="985"/>
        <end position="995"/>
    </location>
</feature>
<feature type="compositionally biased region" description="Low complexity" evidence="2">
    <location>
        <begin position="2058"/>
        <end position="2082"/>
    </location>
</feature>
<dbReference type="Proteomes" id="UP000612055">
    <property type="component" value="Unassembled WGS sequence"/>
</dbReference>
<comment type="caution">
    <text evidence="4">The sequence shown here is derived from an EMBL/GenBank/DDBJ whole genome shotgun (WGS) entry which is preliminary data.</text>
</comment>
<feature type="region of interest" description="Disordered" evidence="2">
    <location>
        <begin position="2058"/>
        <end position="2101"/>
    </location>
</feature>
<accession>A0A836BZU9</accession>
<feature type="region of interest" description="Disordered" evidence="2">
    <location>
        <begin position="1405"/>
        <end position="1465"/>
    </location>
</feature>
<dbReference type="PANTHER" id="PTHR46348:SF1">
    <property type="entry name" value="DELETED IN LUNG AND ESOPHAGEAL CANCER PROTEIN 1"/>
    <property type="match status" value="1"/>
</dbReference>
<feature type="region of interest" description="Disordered" evidence="2">
    <location>
        <begin position="568"/>
        <end position="587"/>
    </location>
</feature>
<feature type="region of interest" description="Disordered" evidence="2">
    <location>
        <begin position="947"/>
        <end position="1001"/>
    </location>
</feature>
<feature type="region of interest" description="Disordered" evidence="2">
    <location>
        <begin position="600"/>
        <end position="632"/>
    </location>
</feature>
<sequence length="2202" mass="233352">MSSAHILDTFKSTFPGLYSARSEEKSDGGAEPAAAPAPEAPEPEPEPDPYNARIAGITSKFDKMRASADEMELYLRSKAEEAKEAEARSLAKADEEFTPAWRNVGLPLKPSHLQLDHGAMAGARLVNPKAIVQEYQAIKEREVLLPPRIAEYADTSAKPNYLKTTQAMEERKTRTMSPERTARIDAISQKQLTWHSLTADEVAAKMAEAEERRKQLRLKMPRAQFELEQKIIQSMHHKLTFLRNPRHPLPPAVKNLLDLRPDAKRWVGPRAELRTGAPPIKANMTSKPEAVFVVEPAEVTFTEYAVGRTYEQVVRVRNVTAVSRALRVFPPASQYFHASLPRFPGDEGVLAPGMAAEVTVRFCPDSLGDYEDAVSVDTQGSRLTVPLRARRPPPSLTLPEEIDMGQVVIGNVKTEQVSFKNLGGPGRFRIVPEAAWPDFAADAPTDRAVVGPFKVWPLYFEMGSNEELAINVSYEPKDWGNSDERLILVCDNCQVKTFTLLGNAVAVDVLLHSVDGRMLEPRELDLPLWFGEVAPRSGFSKLVSVRNTTKLPFAFEWSLTKFPQVQHKRRANEPLQTEAQYDEEQDDEGHVVLVDEHEGPRGAAAPSATGPSATGPLPAASSGGSVLLGGAQAPATTGPIRPVLLPGAENVGTPWGAITGGAHGPDPLALGAVMESVFRVVPQSGVLQPGEVMEFLFTFTPPACHRYERWAQLRVDRAPVVIPTGTAMLRGSGSGSGSSHAAIAAAATCDVLVAEVGLEGLGCRVELAAHPRMLQLPGCLMPMQRVVRTVQLSNPTRGTVDVRATVDNPALCVTPSYFTVPPLGSGAIEVAVTAPDAPPGPLTGRVVLDVENGVQVPIEVRACVGASSARLVTTRIDFGLLRLNGTGERPLVIRNSSATCATPWSVRELTPAVIAAEKSKLLRMQLMQSSRMLDPAAAAAAVAALDSDDGDTASGADPSSSPHLPAGPSGHSVAFRTQLGGADSPDTSASMPQHTARSMAAAAERRAMFASGRHGGVGGISSHIGGVPLGGGVGSASLLQHLPPPETTHVTFEPSSGVLAPGEELTITVTCHGLTDGRSRSVIQLRSGTDGAHMECLEAFVCVVTPTCVLDRPVVDLGVTFLGVQVRQTLLMTNQSLLPLEYRWGTESADDPETGALVDLKIKPEKGQLAPGEDVELQIRYTPRATGRSVMYGVCELDGAPQPLGFKVTSEVQGLDVTYDLLTPAELEDLQLLDAQLTAAGAPSNEEPKAGLLAQAAAAMAAGDPEVMAQAAQMVELLRPGRRGGVEVAVEALQGLSHLPPEILARVASGRTASTASGASRVNSAASVRMSARARSALAARRAQSAARRPMWPPTTTQRHFVADFGQDVPLGETRTLYLVITNRTAMHTSIRTWLERFGVEDASRFTKRPGQGGATAGAAPGGAGGGRASESGGAKVSNSGAGGHRQSHGGKGHSTSGGPPAGQRMDSVISLAETEGAGQSVVRIRASKYTPIRLSDAAEKHAPFRSGKGNEMMATRRLQEEADQALGSKGLAVSVAPPESTLEPWSRLVLVVSCFNDMCGAYMDTLHVKVGDLPARQVPVLVGVSGTPLVVQRERVLTRGLRDRSWRTSLEWGQVPLGVEQQRTFYVFNTGSLDMHLSWQFHRFKDYIDLDPLPPTTDCAAGGFAARDSLWGGAPGVLRDTRKEHQVLDVKLQADERAGAVKLVATRHGDPDVEPYEVTPKDLVIKGGTSAKFTVTFSAPTPRDHYGFLQGTQRVFSPENPAVQLRLWPKGDAGDKVGALMSGTFHPYAGAPPTPLQTLRVDLSGSSLPSRLEPDGHSDLSWTVTSIHQPASHPSFVHSVTLSNIQECPQVFSLGVEGPWDLLAATPSVPQDPVAYRGTSTLLGKATATGRLGQNGADGGLLFLPPRECVDVTLRFVPGKGDMEALPVRFAAMQAKQRVVETTTDYKNSGALNISFANGDAQKLPLIAEMLHPRLEVKPRKLDFGPVHLQSPKELTVTLSNPTTVDAAWAVTVDGVKPRFPTLPGAGAAASAQAEAAAKEAAAAKDAAAAAAAAAATPRSAAESTNPSRGGSAGSSRTASAMPSRLGTADAAAAPPAVGGGVPPPPKIPAAPAAMAGVTGIIAEARIGPYIVRPASGVLPGRGLGLPRSQTIRITFAPTEEGCYEGELIFAVLRGKDCSVDVDGEGSIEETDEHKGKLFVI</sequence>
<dbReference type="Pfam" id="PF23316">
    <property type="entry name" value="Ig_DLEC1_6th"/>
    <property type="match status" value="1"/>
</dbReference>
<dbReference type="GO" id="GO:0015631">
    <property type="term" value="F:tubulin binding"/>
    <property type="evidence" value="ECO:0007669"/>
    <property type="project" value="TreeGrafter"/>
</dbReference>